<dbReference type="InterPro" id="IPR046797">
    <property type="entry name" value="PDDEXK_12"/>
</dbReference>
<proteinExistence type="predicted"/>
<dbReference type="OrthoDB" id="4161186at2759"/>
<accession>A0A6A6AT52</accession>
<dbReference type="AlphaFoldDB" id="A0A6A6AT52"/>
<name>A0A6A6AT52_9PEZI</name>
<feature type="domain" description="PD-(D/E)XK nuclease-like" evidence="1">
    <location>
        <begin position="62"/>
        <end position="295"/>
    </location>
</feature>
<sequence length="305" mass="34740">MVGEGFELKDLATHKGDLDATAREVLAELELIADGEEYVPRAIKDEFEAATEILPLRPYNLADTALSKQHLLAELDEAVEIQQESTRCSLDSVAEPDWNESVHCRILRLALKRNKAVQFRNITRAQIQPPTLIPRLLCGLSIESKMVDYALILPSTDTHISTGIEKLLKAQPVEHQSINQTRYQSVRFQPIALNIETKASNRTESEALVQLTVWTAAGFQQLQVLTASRRPRFIPVPLLMVNGSVWWLLWATWDEADKMTLYSKVQIGDTRELKGIYKLLASMRRLIGWVERVWRPWFTREVLGV</sequence>
<organism evidence="2 3">
    <name type="scientific">Aplosporella prunicola CBS 121167</name>
    <dbReference type="NCBI Taxonomy" id="1176127"/>
    <lineage>
        <taxon>Eukaryota</taxon>
        <taxon>Fungi</taxon>
        <taxon>Dikarya</taxon>
        <taxon>Ascomycota</taxon>
        <taxon>Pezizomycotina</taxon>
        <taxon>Dothideomycetes</taxon>
        <taxon>Dothideomycetes incertae sedis</taxon>
        <taxon>Botryosphaeriales</taxon>
        <taxon>Aplosporellaceae</taxon>
        <taxon>Aplosporella</taxon>
    </lineage>
</organism>
<dbReference type="Proteomes" id="UP000799438">
    <property type="component" value="Unassembled WGS sequence"/>
</dbReference>
<reference evidence="2" key="1">
    <citation type="journal article" date="2020" name="Stud. Mycol.">
        <title>101 Dothideomycetes genomes: a test case for predicting lifestyles and emergence of pathogens.</title>
        <authorList>
            <person name="Haridas S."/>
            <person name="Albert R."/>
            <person name="Binder M."/>
            <person name="Bloem J."/>
            <person name="Labutti K."/>
            <person name="Salamov A."/>
            <person name="Andreopoulos B."/>
            <person name="Baker S."/>
            <person name="Barry K."/>
            <person name="Bills G."/>
            <person name="Bluhm B."/>
            <person name="Cannon C."/>
            <person name="Castanera R."/>
            <person name="Culley D."/>
            <person name="Daum C."/>
            <person name="Ezra D."/>
            <person name="Gonzalez J."/>
            <person name="Henrissat B."/>
            <person name="Kuo A."/>
            <person name="Liang C."/>
            <person name="Lipzen A."/>
            <person name="Lutzoni F."/>
            <person name="Magnuson J."/>
            <person name="Mondo S."/>
            <person name="Nolan M."/>
            <person name="Ohm R."/>
            <person name="Pangilinan J."/>
            <person name="Park H.-J."/>
            <person name="Ramirez L."/>
            <person name="Alfaro M."/>
            <person name="Sun H."/>
            <person name="Tritt A."/>
            <person name="Yoshinaga Y."/>
            <person name="Zwiers L.-H."/>
            <person name="Turgeon B."/>
            <person name="Goodwin S."/>
            <person name="Spatafora J."/>
            <person name="Crous P."/>
            <person name="Grigoriev I."/>
        </authorList>
    </citation>
    <scope>NUCLEOTIDE SEQUENCE</scope>
    <source>
        <strain evidence="2">CBS 121167</strain>
    </source>
</reference>
<gene>
    <name evidence="2" type="ORF">K452DRAFT_239884</name>
</gene>
<evidence type="ECO:0000313" key="2">
    <source>
        <dbReference type="EMBL" id="KAF2135139.1"/>
    </source>
</evidence>
<evidence type="ECO:0000313" key="3">
    <source>
        <dbReference type="Proteomes" id="UP000799438"/>
    </source>
</evidence>
<dbReference type="GeneID" id="54295255"/>
<evidence type="ECO:0000259" key="1">
    <source>
        <dbReference type="Pfam" id="PF20516"/>
    </source>
</evidence>
<keyword evidence="3" id="KW-1185">Reference proteome</keyword>
<dbReference type="EMBL" id="ML995663">
    <property type="protein sequence ID" value="KAF2135139.1"/>
    <property type="molecule type" value="Genomic_DNA"/>
</dbReference>
<protein>
    <recommendedName>
        <fullName evidence="1">PD-(D/E)XK nuclease-like domain-containing protein</fullName>
    </recommendedName>
</protein>
<dbReference type="Pfam" id="PF20516">
    <property type="entry name" value="PDDEXK_12"/>
    <property type="match status" value="1"/>
</dbReference>
<dbReference type="RefSeq" id="XP_033390858.1">
    <property type="nucleotide sequence ID" value="XM_033537759.1"/>
</dbReference>